<dbReference type="InterPro" id="IPR012349">
    <property type="entry name" value="Split_barrel_FMN-bd"/>
</dbReference>
<dbReference type="PANTHER" id="PTHR34071">
    <property type="entry name" value="5-NITROIMIDAZOLE ANTIBIOTICS RESISTANCE PROTEIN, NIMA-FAMILY-RELATED PROTEIN-RELATED"/>
    <property type="match status" value="1"/>
</dbReference>
<organism evidence="1 2">
    <name type="scientific">Pseudoflavonifractor capillosus</name>
    <dbReference type="NCBI Taxonomy" id="106588"/>
    <lineage>
        <taxon>Bacteria</taxon>
        <taxon>Bacillati</taxon>
        <taxon>Bacillota</taxon>
        <taxon>Clostridia</taxon>
        <taxon>Eubacteriales</taxon>
        <taxon>Oscillospiraceae</taxon>
        <taxon>Pseudoflavonifractor</taxon>
    </lineage>
</organism>
<dbReference type="RefSeq" id="WP_295369522.1">
    <property type="nucleotide sequence ID" value="NZ_DYUC01000016.1"/>
</dbReference>
<name>A0A921SRE9_9FIRM</name>
<reference evidence="1" key="2">
    <citation type="submission" date="2021-09" db="EMBL/GenBank/DDBJ databases">
        <authorList>
            <person name="Gilroy R."/>
        </authorList>
    </citation>
    <scope>NUCLEOTIDE SEQUENCE</scope>
    <source>
        <strain evidence="1">CHK179-5677</strain>
    </source>
</reference>
<evidence type="ECO:0000313" key="2">
    <source>
        <dbReference type="Proteomes" id="UP000760668"/>
    </source>
</evidence>
<dbReference type="AlphaFoldDB" id="A0A921SRE9"/>
<comment type="caution">
    <text evidence="1">The sequence shown here is derived from an EMBL/GenBank/DDBJ whole genome shotgun (WGS) entry which is preliminary data.</text>
</comment>
<dbReference type="PANTHER" id="PTHR34071:SF2">
    <property type="entry name" value="FLAVIN-NUCLEOTIDE-BINDING PROTEIN"/>
    <property type="match status" value="1"/>
</dbReference>
<dbReference type="Proteomes" id="UP000760668">
    <property type="component" value="Unassembled WGS sequence"/>
</dbReference>
<gene>
    <name evidence="1" type="ORF">K8V01_01980</name>
</gene>
<dbReference type="Gene3D" id="2.30.110.10">
    <property type="entry name" value="Electron Transport, Fmn-binding Protein, Chain A"/>
    <property type="match status" value="1"/>
</dbReference>
<proteinExistence type="predicted"/>
<dbReference type="InterPro" id="IPR024747">
    <property type="entry name" value="Pyridox_Oxase-rel"/>
</dbReference>
<dbReference type="Pfam" id="PF12900">
    <property type="entry name" value="Pyridox_ox_2"/>
    <property type="match status" value="1"/>
</dbReference>
<evidence type="ECO:0000313" key="1">
    <source>
        <dbReference type="EMBL" id="HJG85790.1"/>
    </source>
</evidence>
<sequence>MRRKERERGAEFIHRVMDRCEYMVLSMTGADGLPYCVPLTPVRSGETIYFHCAPEGEKTDALRANPRVAMAFVEEAETVPRKFTARYSSALARGTASEVTDEEEKREALRLLCLRHCPADMDRFDEVLKAWLPGTAVWRIHIDSATGKANAGD</sequence>
<dbReference type="SUPFAM" id="SSF50475">
    <property type="entry name" value="FMN-binding split barrel"/>
    <property type="match status" value="1"/>
</dbReference>
<protein>
    <submittedName>
        <fullName evidence="1">Pyridoxamine 5'-phosphate oxidase family protein</fullName>
    </submittedName>
</protein>
<dbReference type="EMBL" id="DYUC01000016">
    <property type="protein sequence ID" value="HJG85790.1"/>
    <property type="molecule type" value="Genomic_DNA"/>
</dbReference>
<accession>A0A921SRE9</accession>
<reference evidence="1" key="1">
    <citation type="journal article" date="2021" name="PeerJ">
        <title>Extensive microbial diversity within the chicken gut microbiome revealed by metagenomics and culture.</title>
        <authorList>
            <person name="Gilroy R."/>
            <person name="Ravi A."/>
            <person name="Getino M."/>
            <person name="Pursley I."/>
            <person name="Horton D.L."/>
            <person name="Alikhan N.F."/>
            <person name="Baker D."/>
            <person name="Gharbi K."/>
            <person name="Hall N."/>
            <person name="Watson M."/>
            <person name="Adriaenssens E.M."/>
            <person name="Foster-Nyarko E."/>
            <person name="Jarju S."/>
            <person name="Secka A."/>
            <person name="Antonio M."/>
            <person name="Oren A."/>
            <person name="Chaudhuri R.R."/>
            <person name="La Ragione R."/>
            <person name="Hildebrand F."/>
            <person name="Pallen M.J."/>
        </authorList>
    </citation>
    <scope>NUCLEOTIDE SEQUENCE</scope>
    <source>
        <strain evidence="1">CHK179-5677</strain>
    </source>
</reference>